<protein>
    <submittedName>
        <fullName evidence="2">3',5'-cyclic AMP phosphodiesterase CpdA</fullName>
    </submittedName>
</protein>
<dbReference type="RefSeq" id="WP_307232153.1">
    <property type="nucleotide sequence ID" value="NZ_JAUSVF010000001.1"/>
</dbReference>
<dbReference type="InterPro" id="IPR029052">
    <property type="entry name" value="Metallo-depent_PP-like"/>
</dbReference>
<accession>A0ABU0BTB6</accession>
<evidence type="ECO:0000313" key="2">
    <source>
        <dbReference type="EMBL" id="MDQ0321494.1"/>
    </source>
</evidence>
<dbReference type="InterPro" id="IPR004843">
    <property type="entry name" value="Calcineurin-like_PHP"/>
</dbReference>
<feature type="domain" description="Calcineurin-like phosphoesterase" evidence="1">
    <location>
        <begin position="11"/>
        <end position="126"/>
    </location>
</feature>
<evidence type="ECO:0000259" key="1">
    <source>
        <dbReference type="Pfam" id="PF00149"/>
    </source>
</evidence>
<organism evidence="2 3">
    <name type="scientific">Pararhizobium capsulatum DSM 1112</name>
    <dbReference type="NCBI Taxonomy" id="1121113"/>
    <lineage>
        <taxon>Bacteria</taxon>
        <taxon>Pseudomonadati</taxon>
        <taxon>Pseudomonadota</taxon>
        <taxon>Alphaproteobacteria</taxon>
        <taxon>Hyphomicrobiales</taxon>
        <taxon>Rhizobiaceae</taxon>
        <taxon>Rhizobium/Agrobacterium group</taxon>
        <taxon>Pararhizobium</taxon>
    </lineage>
</organism>
<proteinExistence type="predicted"/>
<dbReference type="Gene3D" id="3.60.21.10">
    <property type="match status" value="2"/>
</dbReference>
<reference evidence="2 3" key="1">
    <citation type="submission" date="2023-07" db="EMBL/GenBank/DDBJ databases">
        <title>Genomic Encyclopedia of Type Strains, Phase IV (KMG-IV): sequencing the most valuable type-strain genomes for metagenomic binning, comparative biology and taxonomic classification.</title>
        <authorList>
            <person name="Goeker M."/>
        </authorList>
    </citation>
    <scope>NUCLEOTIDE SEQUENCE [LARGE SCALE GENOMIC DNA]</scope>
    <source>
        <strain evidence="2 3">DSM 1112</strain>
    </source>
</reference>
<dbReference type="EMBL" id="JAUSVF010000001">
    <property type="protein sequence ID" value="MDQ0321494.1"/>
    <property type="molecule type" value="Genomic_DNA"/>
</dbReference>
<gene>
    <name evidence="2" type="ORF">QO002_003632</name>
</gene>
<dbReference type="Proteomes" id="UP001230207">
    <property type="component" value="Unassembled WGS sequence"/>
</dbReference>
<dbReference type="SUPFAM" id="SSF56300">
    <property type="entry name" value="Metallo-dependent phosphatases"/>
    <property type="match status" value="1"/>
</dbReference>
<dbReference type="CDD" id="cd00838">
    <property type="entry name" value="MPP_superfamily"/>
    <property type="match status" value="1"/>
</dbReference>
<evidence type="ECO:0000313" key="3">
    <source>
        <dbReference type="Proteomes" id="UP001230207"/>
    </source>
</evidence>
<dbReference type="Pfam" id="PF00149">
    <property type="entry name" value="Metallophos"/>
    <property type="match status" value="1"/>
</dbReference>
<comment type="caution">
    <text evidence="2">The sequence shown here is derived from an EMBL/GenBank/DDBJ whole genome shotgun (WGS) entry which is preliminary data.</text>
</comment>
<keyword evidence="3" id="KW-1185">Reference proteome</keyword>
<sequence length="585" mass="64752">MPLSRNLPVPRLAIVADAHFHDLYGDYGVGGISEDDGRQMSVRLLADTVKSTRVFNESYAALHRTLEDIAAAGIHDVVLLGDYSDDGQVETVRSVRLLLEDFEARLGLRFHATVGNHDIFAADGRHRTKRFLNADGGYTLATSDASLSDPAAAVIAVSEAMYCRGYPDGLSEMAAFGFFPRGDERHWETPFGMEAAAEQRLYEVRSADGKIVRRLMDASYLVEPMDGVWLLMIDVNVFAPMDGILPGEPGDFADSTSAGWNGMLQHKTFVFDWLADVSRRAEEQGKCLLAFSHYPALDPLDGTRNDEVALLGETGMTGRIPAPAVAEALMEAGISVHFSGHLHVNDTARAERDDGRFLINVAVPALVAFPSGYKVLSVFDDRLEIETRQIGDIPVDKTISRCYDREIATTGLHVEGLKAVQTYGEFLSAHLGHLVGRRHLKREWPKPLADMLRAASLCDLVILSQIAEPIALRDARTATERFESDLQSEIKALVLACRSLTAMDFLRDWYRLRMASELALPWIDPARMSVYQNVGALYRGGQWEKHSAQAKIARLFSMFDRYRSGLPSDNFAMDRASGAIIDRKS</sequence>
<name>A0ABU0BTB6_9HYPH</name>